<dbReference type="GO" id="GO:0016706">
    <property type="term" value="F:2-oxoglutarate-dependent dioxygenase activity"/>
    <property type="evidence" value="ECO:0007669"/>
    <property type="project" value="UniProtKB-ARBA"/>
</dbReference>
<evidence type="ECO:0000313" key="1">
    <source>
        <dbReference type="EMBL" id="RIA44305.1"/>
    </source>
</evidence>
<keyword evidence="2" id="KW-1185">Reference proteome</keyword>
<dbReference type="RefSeq" id="WP_119035973.1">
    <property type="nucleotide sequence ID" value="NZ_QXDC01000003.1"/>
</dbReference>
<dbReference type="Gene3D" id="2.60.120.620">
    <property type="entry name" value="q2cbj1_9rhob like domain"/>
    <property type="match status" value="1"/>
</dbReference>
<sequence>MSTIDCPWTAQLLDQGYCIIPDAVPAATIAALAADLDPVFAATPFGQGHFYGYRTKRFGSLLKRSRHAEAITLAPTILAMAEAVLGAACDRIQLNVAQAIEIHPGEVQQFPHRDHDMWNGAKGEHEYLVNVMWPLTPFTADNGATHIYPFSHGADGIAREDPGKPIVAECLPGAAICFLGSTAHGAGANVTSDVRRGLVIGYSLGWLKPYENPWLAYPPEVARHFSPELAALAGYAQHRPNLGNYEGQCPSILLGDEVPDHIGAIDALRPDQEAALADYRKSAEALP</sequence>
<dbReference type="InterPro" id="IPR008775">
    <property type="entry name" value="Phytyl_CoA_dOase-like"/>
</dbReference>
<comment type="caution">
    <text evidence="1">The sequence shown here is derived from an EMBL/GenBank/DDBJ whole genome shotgun (WGS) entry which is preliminary data.</text>
</comment>
<gene>
    <name evidence="1" type="ORF">DFR49_2546</name>
</gene>
<name>A0A397PAR8_9SPHN</name>
<proteinExistence type="predicted"/>
<organism evidence="1 2">
    <name type="scientific">Hephaestia caeni</name>
    <dbReference type="NCBI Taxonomy" id="645617"/>
    <lineage>
        <taxon>Bacteria</taxon>
        <taxon>Pseudomonadati</taxon>
        <taxon>Pseudomonadota</taxon>
        <taxon>Alphaproteobacteria</taxon>
        <taxon>Sphingomonadales</taxon>
        <taxon>Sphingomonadaceae</taxon>
        <taxon>Hephaestia</taxon>
    </lineage>
</organism>
<dbReference type="SUPFAM" id="SSF51197">
    <property type="entry name" value="Clavaminate synthase-like"/>
    <property type="match status" value="1"/>
</dbReference>
<evidence type="ECO:0000313" key="2">
    <source>
        <dbReference type="Proteomes" id="UP000266568"/>
    </source>
</evidence>
<dbReference type="OrthoDB" id="9796766at2"/>
<dbReference type="AlphaFoldDB" id="A0A397PAR8"/>
<accession>A0A397PAR8</accession>
<reference evidence="1 2" key="1">
    <citation type="submission" date="2018-08" db="EMBL/GenBank/DDBJ databases">
        <title>Genomic Encyclopedia of Type Strains, Phase IV (KMG-IV): sequencing the most valuable type-strain genomes for metagenomic binning, comparative biology and taxonomic classification.</title>
        <authorList>
            <person name="Goeker M."/>
        </authorList>
    </citation>
    <scope>NUCLEOTIDE SEQUENCE [LARGE SCALE GENOMIC DNA]</scope>
    <source>
        <strain evidence="1 2">DSM 25527</strain>
    </source>
</reference>
<dbReference type="Pfam" id="PF05721">
    <property type="entry name" value="PhyH"/>
    <property type="match status" value="1"/>
</dbReference>
<dbReference type="EMBL" id="QXDC01000003">
    <property type="protein sequence ID" value="RIA44305.1"/>
    <property type="molecule type" value="Genomic_DNA"/>
</dbReference>
<dbReference type="Proteomes" id="UP000266568">
    <property type="component" value="Unassembled WGS sequence"/>
</dbReference>
<protein>
    <submittedName>
        <fullName evidence="1">Phytanoyl-CoA dioxygenase PhyH</fullName>
    </submittedName>
</protein>
<keyword evidence="1" id="KW-0560">Oxidoreductase</keyword>
<keyword evidence="1" id="KW-0223">Dioxygenase</keyword>